<dbReference type="EMBL" id="JBBKZV010000068">
    <property type="protein sequence ID" value="MEJ8827399.1"/>
    <property type="molecule type" value="Genomic_DNA"/>
</dbReference>
<gene>
    <name evidence="1" type="ORF">WKW80_36395</name>
</gene>
<keyword evidence="2" id="KW-1185">Reference proteome</keyword>
<protein>
    <submittedName>
        <fullName evidence="1">Uncharacterized protein</fullName>
    </submittedName>
</protein>
<organism evidence="1 2">
    <name type="scientific">Variovorax humicola</name>
    <dbReference type="NCBI Taxonomy" id="1769758"/>
    <lineage>
        <taxon>Bacteria</taxon>
        <taxon>Pseudomonadati</taxon>
        <taxon>Pseudomonadota</taxon>
        <taxon>Betaproteobacteria</taxon>
        <taxon>Burkholderiales</taxon>
        <taxon>Comamonadaceae</taxon>
        <taxon>Variovorax</taxon>
    </lineage>
</organism>
<dbReference type="RefSeq" id="WP_340368424.1">
    <property type="nucleotide sequence ID" value="NZ_JBBKZV010000068.1"/>
</dbReference>
<dbReference type="Proteomes" id="UP001363010">
    <property type="component" value="Unassembled WGS sequence"/>
</dbReference>
<reference evidence="1 2" key="1">
    <citation type="submission" date="2024-03" db="EMBL/GenBank/DDBJ databases">
        <title>Novel species of the genus Variovorax.</title>
        <authorList>
            <person name="Liu Q."/>
            <person name="Xin Y.-H."/>
        </authorList>
    </citation>
    <scope>NUCLEOTIDE SEQUENCE [LARGE SCALE GENOMIC DNA]</scope>
    <source>
        <strain evidence="1 2">KACC 18501</strain>
    </source>
</reference>
<sequence>MNHISDRAMLERALIAIEQVMARSNAASHADVLSATPAREAVTMCLTSAAALVDVAQMLLREAPAQPAEVLASEWQALIGHTKTASRTAHQAVLVLASQRNLVAAQDGITIAEPMEASQPAH</sequence>
<comment type="caution">
    <text evidence="1">The sequence shown here is derived from an EMBL/GenBank/DDBJ whole genome shotgun (WGS) entry which is preliminary data.</text>
</comment>
<evidence type="ECO:0000313" key="2">
    <source>
        <dbReference type="Proteomes" id="UP001363010"/>
    </source>
</evidence>
<name>A0ABU8WBH1_9BURK</name>
<evidence type="ECO:0000313" key="1">
    <source>
        <dbReference type="EMBL" id="MEJ8827399.1"/>
    </source>
</evidence>
<accession>A0ABU8WBH1</accession>
<proteinExistence type="predicted"/>